<proteinExistence type="inferred from homology"/>
<keyword evidence="9" id="KW-0460">Magnesium</keyword>
<keyword evidence="6" id="KW-0418">Kinase</keyword>
<gene>
    <name evidence="14" type="ORF">CTAYLR_004853</name>
</gene>
<protein>
    <recommendedName>
        <fullName evidence="11">fructokinase</fullName>
        <ecNumber evidence="11">2.7.1.4</ecNumber>
    </recommendedName>
</protein>
<dbReference type="CDD" id="cd24067">
    <property type="entry name" value="ASKHA_NBD_ROK_BsFRK-like"/>
    <property type="match status" value="1"/>
</dbReference>
<evidence type="ECO:0000256" key="2">
    <source>
        <dbReference type="ARBA" id="ARBA00006479"/>
    </source>
</evidence>
<dbReference type="GO" id="GO:0008865">
    <property type="term" value="F:fructokinase activity"/>
    <property type="evidence" value="ECO:0007669"/>
    <property type="project" value="UniProtKB-EC"/>
</dbReference>
<evidence type="ECO:0000313" key="15">
    <source>
        <dbReference type="Proteomes" id="UP001230188"/>
    </source>
</evidence>
<evidence type="ECO:0000256" key="4">
    <source>
        <dbReference type="ARBA" id="ARBA00022723"/>
    </source>
</evidence>
<evidence type="ECO:0000256" key="1">
    <source>
        <dbReference type="ARBA" id="ARBA00001946"/>
    </source>
</evidence>
<dbReference type="InterPro" id="IPR049874">
    <property type="entry name" value="ROK_cs"/>
</dbReference>
<dbReference type="InterPro" id="IPR000600">
    <property type="entry name" value="ROK"/>
</dbReference>
<evidence type="ECO:0000256" key="13">
    <source>
        <dbReference type="SAM" id="Phobius"/>
    </source>
</evidence>
<evidence type="ECO:0000256" key="7">
    <source>
        <dbReference type="ARBA" id="ARBA00022833"/>
    </source>
</evidence>
<dbReference type="InterPro" id="IPR043129">
    <property type="entry name" value="ATPase_NBD"/>
</dbReference>
<keyword evidence="3" id="KW-0808">Transferase</keyword>
<evidence type="ECO:0000256" key="12">
    <source>
        <dbReference type="ARBA" id="ARBA00048451"/>
    </source>
</evidence>
<dbReference type="GO" id="GO:0005524">
    <property type="term" value="F:ATP binding"/>
    <property type="evidence" value="ECO:0007669"/>
    <property type="project" value="UniProtKB-KW"/>
</dbReference>
<keyword evidence="5" id="KW-0547">Nucleotide-binding</keyword>
<keyword evidence="13" id="KW-1133">Transmembrane helix</keyword>
<dbReference type="InterPro" id="IPR051804">
    <property type="entry name" value="Carb_Metab_Reg_Kinase/Isom"/>
</dbReference>
<dbReference type="FunFam" id="3.30.420.40:FF:000153">
    <property type="entry name" value="Putative fructokinase"/>
    <property type="match status" value="1"/>
</dbReference>
<evidence type="ECO:0000256" key="10">
    <source>
        <dbReference type="ARBA" id="ARBA00023277"/>
    </source>
</evidence>
<dbReference type="EMBL" id="JAQMWT010000348">
    <property type="protein sequence ID" value="KAJ8603617.1"/>
    <property type="molecule type" value="Genomic_DNA"/>
</dbReference>
<evidence type="ECO:0000313" key="14">
    <source>
        <dbReference type="EMBL" id="KAJ8603617.1"/>
    </source>
</evidence>
<name>A0AAD7UG24_9STRA</name>
<evidence type="ECO:0000256" key="11">
    <source>
        <dbReference type="ARBA" id="ARBA00038887"/>
    </source>
</evidence>
<dbReference type="Gene3D" id="3.30.420.40">
    <property type="match status" value="2"/>
</dbReference>
<accession>A0AAD7UG24</accession>
<keyword evidence="13" id="KW-0812">Transmembrane</keyword>
<keyword evidence="13" id="KW-0472">Membrane</keyword>
<evidence type="ECO:0000256" key="6">
    <source>
        <dbReference type="ARBA" id="ARBA00022777"/>
    </source>
</evidence>
<dbReference type="EC" id="2.7.1.4" evidence="11"/>
<sequence>MTSTKRRIAGVEGGGTTWVCAIANEDLEILERASFPTTSTPSETLAAIGEWLGAREVEALGVASFGPVDPDPASATYGYITATPKPGWQQTDVIGFLKRYVRVPTKFDTDVNAPAFAEWSLKPSLASLAYVTVGTGVGVGLVVNGKPLHGLLHPEAGHISCPRYPGDDPETSDLDALDCPGWLEVESMTATRALARRAGVPATELQNLPDSHPVWDVAAFYLAAMCANLVLVVSPQKIILSGGVMQRESLFPKIKRNLIKFLNGYIPAKQLEDDDYVAPSCWGNDAGIYGALVLAKQALDDDEEEEEEEDAGSSSLHRRWATYAAAAAAAASAAGVVLFTAMSRRRHH</sequence>
<evidence type="ECO:0000256" key="3">
    <source>
        <dbReference type="ARBA" id="ARBA00022679"/>
    </source>
</evidence>
<dbReference type="Proteomes" id="UP001230188">
    <property type="component" value="Unassembled WGS sequence"/>
</dbReference>
<comment type="caution">
    <text evidence="14">The sequence shown here is derived from an EMBL/GenBank/DDBJ whole genome shotgun (WGS) entry which is preliminary data.</text>
</comment>
<comment type="similarity">
    <text evidence="2">Belongs to the ROK (NagC/XylR) family.</text>
</comment>
<dbReference type="PANTHER" id="PTHR42742:SF3">
    <property type="entry name" value="FRUCTOKINASE"/>
    <property type="match status" value="1"/>
</dbReference>
<keyword evidence="15" id="KW-1185">Reference proteome</keyword>
<comment type="catalytic activity">
    <reaction evidence="12">
        <text>D-fructose + ATP = D-fructose 6-phosphate + ADP + H(+)</text>
        <dbReference type="Rhea" id="RHEA:16125"/>
        <dbReference type="ChEBI" id="CHEBI:15378"/>
        <dbReference type="ChEBI" id="CHEBI:30616"/>
        <dbReference type="ChEBI" id="CHEBI:37721"/>
        <dbReference type="ChEBI" id="CHEBI:61527"/>
        <dbReference type="ChEBI" id="CHEBI:456216"/>
        <dbReference type="EC" id="2.7.1.4"/>
    </reaction>
</comment>
<evidence type="ECO:0000256" key="9">
    <source>
        <dbReference type="ARBA" id="ARBA00022842"/>
    </source>
</evidence>
<dbReference type="SUPFAM" id="SSF53067">
    <property type="entry name" value="Actin-like ATPase domain"/>
    <property type="match status" value="1"/>
</dbReference>
<reference evidence="14" key="1">
    <citation type="submission" date="2023-01" db="EMBL/GenBank/DDBJ databases">
        <title>Metagenome sequencing of chrysophaentin producing Chrysophaeum taylorii.</title>
        <authorList>
            <person name="Davison J."/>
            <person name="Bewley C."/>
        </authorList>
    </citation>
    <scope>NUCLEOTIDE SEQUENCE</scope>
    <source>
        <strain evidence="14">NIES-1699</strain>
    </source>
</reference>
<keyword evidence="10" id="KW-0119">Carbohydrate metabolism</keyword>
<organism evidence="14 15">
    <name type="scientific">Chrysophaeum taylorii</name>
    <dbReference type="NCBI Taxonomy" id="2483200"/>
    <lineage>
        <taxon>Eukaryota</taxon>
        <taxon>Sar</taxon>
        <taxon>Stramenopiles</taxon>
        <taxon>Ochrophyta</taxon>
        <taxon>Pelagophyceae</taxon>
        <taxon>Pelagomonadales</taxon>
        <taxon>Pelagomonadaceae</taxon>
        <taxon>Chrysophaeum</taxon>
    </lineage>
</organism>
<feature type="transmembrane region" description="Helical" evidence="13">
    <location>
        <begin position="320"/>
        <end position="342"/>
    </location>
</feature>
<evidence type="ECO:0000256" key="5">
    <source>
        <dbReference type="ARBA" id="ARBA00022741"/>
    </source>
</evidence>
<evidence type="ECO:0000256" key="8">
    <source>
        <dbReference type="ARBA" id="ARBA00022840"/>
    </source>
</evidence>
<dbReference type="AlphaFoldDB" id="A0AAD7UG24"/>
<dbReference type="GO" id="GO:0046872">
    <property type="term" value="F:metal ion binding"/>
    <property type="evidence" value="ECO:0007669"/>
    <property type="project" value="UniProtKB-KW"/>
</dbReference>
<dbReference type="PROSITE" id="PS01125">
    <property type="entry name" value="ROK"/>
    <property type="match status" value="1"/>
</dbReference>
<comment type="cofactor">
    <cofactor evidence="1">
        <name>Mg(2+)</name>
        <dbReference type="ChEBI" id="CHEBI:18420"/>
    </cofactor>
</comment>
<keyword evidence="4" id="KW-0479">Metal-binding</keyword>
<dbReference type="PANTHER" id="PTHR42742">
    <property type="entry name" value="TRANSCRIPTIONAL REPRESSOR MPRA"/>
    <property type="match status" value="1"/>
</dbReference>
<dbReference type="Pfam" id="PF00480">
    <property type="entry name" value="ROK"/>
    <property type="match status" value="1"/>
</dbReference>
<keyword evidence="8" id="KW-0067">ATP-binding</keyword>
<keyword evidence="7" id="KW-0862">Zinc</keyword>